<dbReference type="InterPro" id="IPR027039">
    <property type="entry name" value="Crtac1"/>
</dbReference>
<evidence type="ECO:0000259" key="2">
    <source>
        <dbReference type="Pfam" id="PF07593"/>
    </source>
</evidence>
<dbReference type="EMBL" id="CP042476">
    <property type="protein sequence ID" value="QED37285.1"/>
    <property type="molecule type" value="Genomic_DNA"/>
</dbReference>
<gene>
    <name evidence="3" type="ORF">FK178_05955</name>
</gene>
<dbReference type="AlphaFoldDB" id="A0A5B8YHH1"/>
<dbReference type="InterPro" id="IPR013517">
    <property type="entry name" value="FG-GAP"/>
</dbReference>
<reference evidence="3 4" key="1">
    <citation type="submission" date="2019-08" db="EMBL/GenBank/DDBJ databases">
        <title>Antarcticibacterium arcticum sp. nov., a bacterium isolated from marine sediment of the Canadian Beaufort Sea.</title>
        <authorList>
            <person name="Lee Y.M."/>
            <person name="Baek K."/>
            <person name="Lee D.-H."/>
            <person name="Shin S.C."/>
            <person name="Jin Y.K."/>
            <person name="Park Y."/>
        </authorList>
    </citation>
    <scope>NUCLEOTIDE SEQUENCE [LARGE SCALE GENOMIC DNA]</scope>
    <source>
        <strain evidence="3 4">PAMC 28998</strain>
    </source>
</reference>
<organism evidence="3 4">
    <name type="scientific">Antarcticibacterium arcticum</name>
    <dbReference type="NCBI Taxonomy" id="2585771"/>
    <lineage>
        <taxon>Bacteria</taxon>
        <taxon>Pseudomonadati</taxon>
        <taxon>Bacteroidota</taxon>
        <taxon>Flavobacteriia</taxon>
        <taxon>Flavobacteriales</taxon>
        <taxon>Flavobacteriaceae</taxon>
        <taxon>Antarcticibacterium</taxon>
    </lineage>
</organism>
<accession>A0A5B8YHH1</accession>
<feature type="domain" description="ASPIC/UnbV" evidence="2">
    <location>
        <begin position="526"/>
        <end position="592"/>
    </location>
</feature>
<evidence type="ECO:0000313" key="4">
    <source>
        <dbReference type="Proteomes" id="UP000321954"/>
    </source>
</evidence>
<protein>
    <recommendedName>
        <fullName evidence="2">ASPIC/UnbV domain-containing protein</fullName>
    </recommendedName>
</protein>
<proteinExistence type="predicted"/>
<name>A0A5B8YHH1_9FLAO</name>
<sequence length="1095" mass="122281">MTRLICHTRSFWFLAVIACLIITGCKEDPKENYLFSTPAAEDSGLEFINTLVETDALNILDYLYFYNGGGVAIGDINNDGLPDIYLTGNQVPNKLLLNKGNMQFEDITEGAGVAGKSNWNTGVTMADVNGDGFLDIYICAVVGINGLRGKNELFINNGDNTFTEEGEMYGLDLKNYSSSAAFFDYDNDGDLDMYLLNHAVHTVNTYGPAEIRNNRTVESGDKLFRNDNGKFVDVSEEAGIFGGANGYGLGLATADFNNDGYTDIYVSNDFHEDDYYYLNNGNGTFTEVLKEKFTHVSRFSMGSDVADVNNDGYMDILTLDMLPEDEKVLKASMGDDPLDLHNMKINRLNYHQQYTRNMLQINRSGEYFQEMGLYSGLAATDWSWSPLFVDLDLDGYQDVFIATGIPRRPNDLDYIKYVSNKQIQQKITTTKLVDQKALDMMPSGKVHNYILQGSKNLKFSDRSGRWLSRDSIISTGAAWGDLNNNGAMDIVTNNINHPATLYVNNSAGNSAYLKIKMNFTAPNTFGIGSKVISYQQGKVQVKQLYTTRGFQSSSEPVIHFGYGDLQRVDSLLLIWPDNTVERLYDIEVNQTLSLVPGKEREKVDYKKVFPKSAPLFSKVDSIPGIDYRHKENNYVDFNRQKLIPYKISNRGPATVVADLNGDGLDDIFLGGSKLNPSKIYFQTNKGFAAQDFNEILNDSITEDISAIAEDLNNNGNLDLFVVSGGGEFYGESKALLDRHYMNEGTTFSKKELPSYFENGMVVKAFDYDKDGYKDLFVGGGAVSNDFGKTPGSYLLRNNKGKFEIVQNEELKHIGMVTDAVWTDFDRDGHTDLIVVGEWMSPRFFRNENGNLKDRTSQFTKDGLHGLWQTIIPFDINGDGKMDYLLGNWGLNTKFRATVKEPLRMYYADFDGNGSTETIVAYAKNSKYYPAAGLDELVSQLSFLRKKFPAYKDFAGKTIEEIFEKEQLEKADLLTVQTLASGYLLNSGGTFTFKAFEAPLQVAPVTSFLVEDFTSDGKKEVLIAGNYFGVTPYHGNFSSLAGAMITSTGRIIEGDQLGLNLTQKSVRGMALIMIRGERFLMVTVNNDKPQFYKLGK</sequence>
<dbReference type="InterPro" id="IPR028994">
    <property type="entry name" value="Integrin_alpha_N"/>
</dbReference>
<dbReference type="RefSeq" id="WP_146832110.1">
    <property type="nucleotide sequence ID" value="NZ_CP042476.1"/>
</dbReference>
<dbReference type="SUPFAM" id="SSF69318">
    <property type="entry name" value="Integrin alpha N-terminal domain"/>
    <property type="match status" value="2"/>
</dbReference>
<keyword evidence="4" id="KW-1185">Reference proteome</keyword>
<evidence type="ECO:0000256" key="1">
    <source>
        <dbReference type="ARBA" id="ARBA00022729"/>
    </source>
</evidence>
<dbReference type="KEGG" id="anp:FK178_05955"/>
<dbReference type="OrthoDB" id="9816120at2"/>
<keyword evidence="1" id="KW-0732">Signal</keyword>
<dbReference type="InterPro" id="IPR011519">
    <property type="entry name" value="UnbV_ASPIC"/>
</dbReference>
<dbReference type="PROSITE" id="PS51257">
    <property type="entry name" value="PROKAR_LIPOPROTEIN"/>
    <property type="match status" value="1"/>
</dbReference>
<dbReference type="PANTHER" id="PTHR16026">
    <property type="entry name" value="CARTILAGE ACIDIC PROTEIN 1"/>
    <property type="match status" value="1"/>
</dbReference>
<dbReference type="PANTHER" id="PTHR16026:SF0">
    <property type="entry name" value="CARTILAGE ACIDIC PROTEIN 1"/>
    <property type="match status" value="1"/>
</dbReference>
<dbReference type="Pfam" id="PF13517">
    <property type="entry name" value="FG-GAP_3"/>
    <property type="match status" value="5"/>
</dbReference>
<evidence type="ECO:0000313" key="3">
    <source>
        <dbReference type="EMBL" id="QED37285.1"/>
    </source>
</evidence>
<dbReference type="Pfam" id="PF07593">
    <property type="entry name" value="UnbV_ASPIC"/>
    <property type="match status" value="1"/>
</dbReference>
<dbReference type="Gene3D" id="2.130.10.130">
    <property type="entry name" value="Integrin alpha, N-terminal"/>
    <property type="match status" value="3"/>
</dbReference>
<dbReference type="Proteomes" id="UP000321954">
    <property type="component" value="Chromosome"/>
</dbReference>